<reference evidence="15" key="1">
    <citation type="submission" date="2018-05" db="EMBL/GenBank/DDBJ databases">
        <authorList>
            <person name="Lanie J.A."/>
            <person name="Ng W.-L."/>
            <person name="Kazmierczak K.M."/>
            <person name="Andrzejewski T.M."/>
            <person name="Davidsen T.M."/>
            <person name="Wayne K.J."/>
            <person name="Tettelin H."/>
            <person name="Glass J.I."/>
            <person name="Rusch D."/>
            <person name="Podicherti R."/>
            <person name="Tsui H.-C.T."/>
            <person name="Winkler M.E."/>
        </authorList>
    </citation>
    <scope>NUCLEOTIDE SEQUENCE</scope>
</reference>
<dbReference type="SUPFAM" id="SSF52374">
    <property type="entry name" value="Nucleotidylyl transferase"/>
    <property type="match status" value="1"/>
</dbReference>
<dbReference type="InterPro" id="IPR014729">
    <property type="entry name" value="Rossmann-like_a/b/a_fold"/>
</dbReference>
<evidence type="ECO:0000259" key="12">
    <source>
        <dbReference type="Pfam" id="PF00749"/>
    </source>
</evidence>
<dbReference type="EMBL" id="UINC01004175">
    <property type="protein sequence ID" value="SVA12369.1"/>
    <property type="molecule type" value="Genomic_DNA"/>
</dbReference>
<dbReference type="PANTHER" id="PTHR43097">
    <property type="entry name" value="GLUTAMINE-TRNA LIGASE"/>
    <property type="match status" value="1"/>
</dbReference>
<dbReference type="Pfam" id="PF03950">
    <property type="entry name" value="tRNA-synt_1c_C"/>
    <property type="match status" value="1"/>
</dbReference>
<dbReference type="PRINTS" id="PR00987">
    <property type="entry name" value="TRNASYNTHGLU"/>
</dbReference>
<protein>
    <recommendedName>
        <fullName evidence="3">glutamate--tRNA ligase</fullName>
        <ecNumber evidence="3">6.1.1.17</ecNumber>
    </recommendedName>
    <alternativeName>
        <fullName evidence="10">Glutamyl-tRNA synthetase</fullName>
    </alternativeName>
</protein>
<dbReference type="InterPro" id="IPR004526">
    <property type="entry name" value="Glu-tRNA-synth_arc/euk"/>
</dbReference>
<comment type="similarity">
    <text evidence="2">Belongs to the class-I aminoacyl-tRNA synthetase family. Glutamate--tRNA ligase type 2 subfamily.</text>
</comment>
<keyword evidence="9" id="KW-0030">Aminoacyl-tRNA synthetase</keyword>
<sequence>MNDDLKKEVRKAALQNAVEHDGKTKDKIILSKVLGTAPEFKSRVKEIIPEITLIVSEINNMSLEQQRTEIQNHFPEIFSVKEKIKEDRVGFPPLEDAEQGKVKTRFTPAPNGYPHIGHAKAAIISEEYAKMYDGKCILRHDDTNPEDTRLEYIAAFRVGLEWLGIKYDEEKNTSDNMELHYDKCSEMIGNNHAYVCTCKRDNISKDRREMVSCKCSMGDLKQNEERWKKMFNKYKPGEAIVRFRGDMESKNTVMRDPVLFRIIDARHPLLLDKYRVWPSYDFAVAIEDSMDGITHAFRSKEYELRNELYYAILDALNMRKPKMLEFSRLEFKGMPVSKRIIRPLMEKGKVSSLDDPRLPTLAALLRRGITPEAIRKFTKSLGFTKADTLAPFDSLEAFNRTIIDKTSIRLFMVRKPKILTINNLPNSVIELPNHPSNDLGTRQVKIENGVLLSSEDVKELEVGSQLRLMGLGNVKITSIKSEITGEFTGDDHNVNFRKVQWVSQKTAHKLKILIPHQLFIDDEFNEGSLEEIHAYTEPHYLELKEGTEIQFVRFGYCRKDSVNQAIFTHK</sequence>
<name>A0A381T9F7_9ZZZZ</name>
<keyword evidence="5" id="KW-0436">Ligase</keyword>
<dbReference type="AlphaFoldDB" id="A0A381T9F7"/>
<evidence type="ECO:0000256" key="4">
    <source>
        <dbReference type="ARBA" id="ARBA00022490"/>
    </source>
</evidence>
<comment type="catalytic activity">
    <reaction evidence="11">
        <text>tRNA(Glu) + L-glutamate + ATP = L-glutamyl-tRNA(Glu) + AMP + diphosphate</text>
        <dbReference type="Rhea" id="RHEA:23540"/>
        <dbReference type="Rhea" id="RHEA-COMP:9663"/>
        <dbReference type="Rhea" id="RHEA-COMP:9680"/>
        <dbReference type="ChEBI" id="CHEBI:29985"/>
        <dbReference type="ChEBI" id="CHEBI:30616"/>
        <dbReference type="ChEBI" id="CHEBI:33019"/>
        <dbReference type="ChEBI" id="CHEBI:78442"/>
        <dbReference type="ChEBI" id="CHEBI:78520"/>
        <dbReference type="ChEBI" id="CHEBI:456215"/>
        <dbReference type="EC" id="6.1.1.17"/>
    </reaction>
</comment>
<keyword evidence="7" id="KW-0067">ATP-binding</keyword>
<dbReference type="InterPro" id="IPR011035">
    <property type="entry name" value="Ribosomal_bL25/Gln-tRNA_synth"/>
</dbReference>
<evidence type="ECO:0000256" key="3">
    <source>
        <dbReference type="ARBA" id="ARBA00012835"/>
    </source>
</evidence>
<evidence type="ECO:0000256" key="1">
    <source>
        <dbReference type="ARBA" id="ARBA00004496"/>
    </source>
</evidence>
<dbReference type="SUPFAM" id="SSF50715">
    <property type="entry name" value="Ribosomal protein L25-like"/>
    <property type="match status" value="1"/>
</dbReference>
<dbReference type="GO" id="GO:0004818">
    <property type="term" value="F:glutamate-tRNA ligase activity"/>
    <property type="evidence" value="ECO:0007669"/>
    <property type="project" value="UniProtKB-EC"/>
</dbReference>
<dbReference type="InterPro" id="IPR020056">
    <property type="entry name" value="Rbsml_bL25/Gln-tRNA_synth_N"/>
</dbReference>
<feature type="domain" description="Glutamyl/glutaminyl-tRNA synthetase class Ib catalytic" evidence="12">
    <location>
        <begin position="101"/>
        <end position="404"/>
    </location>
</feature>
<dbReference type="HAMAP" id="MF_02076">
    <property type="entry name" value="Glu_tRNA_synth_type2"/>
    <property type="match status" value="1"/>
</dbReference>
<evidence type="ECO:0000313" key="15">
    <source>
        <dbReference type="EMBL" id="SVA12369.1"/>
    </source>
</evidence>
<dbReference type="GO" id="GO:0043604">
    <property type="term" value="P:amide biosynthetic process"/>
    <property type="evidence" value="ECO:0007669"/>
    <property type="project" value="TreeGrafter"/>
</dbReference>
<dbReference type="EC" id="6.1.1.17" evidence="3"/>
<dbReference type="Pfam" id="PF20974">
    <property type="entry name" value="tRNA-synt_1c_C2"/>
    <property type="match status" value="1"/>
</dbReference>
<dbReference type="Pfam" id="PF00749">
    <property type="entry name" value="tRNA-synt_1c"/>
    <property type="match status" value="1"/>
</dbReference>
<feature type="domain" description="Glutamyl/glutaminyl-tRNA synthetase class Ib anti-codon binding" evidence="13">
    <location>
        <begin position="409"/>
        <end position="487"/>
    </location>
</feature>
<evidence type="ECO:0000256" key="5">
    <source>
        <dbReference type="ARBA" id="ARBA00022598"/>
    </source>
</evidence>
<evidence type="ECO:0000256" key="8">
    <source>
        <dbReference type="ARBA" id="ARBA00022917"/>
    </source>
</evidence>
<dbReference type="InterPro" id="IPR049437">
    <property type="entry name" value="tRNA-synt_1c_C2"/>
</dbReference>
<dbReference type="Gene3D" id="2.40.240.10">
    <property type="entry name" value="Ribosomal Protein L25, Chain P"/>
    <property type="match status" value="1"/>
</dbReference>
<evidence type="ECO:0000256" key="11">
    <source>
        <dbReference type="ARBA" id="ARBA00048351"/>
    </source>
</evidence>
<dbReference type="InterPro" id="IPR020059">
    <property type="entry name" value="Glu/Gln-tRNA-synth_Ib_codon-bd"/>
</dbReference>
<evidence type="ECO:0000256" key="6">
    <source>
        <dbReference type="ARBA" id="ARBA00022741"/>
    </source>
</evidence>
<evidence type="ECO:0000256" key="9">
    <source>
        <dbReference type="ARBA" id="ARBA00023146"/>
    </source>
</evidence>
<keyword evidence="8" id="KW-0648">Protein biosynthesis</keyword>
<dbReference type="GO" id="GO:0005524">
    <property type="term" value="F:ATP binding"/>
    <property type="evidence" value="ECO:0007669"/>
    <property type="project" value="UniProtKB-KW"/>
</dbReference>
<dbReference type="Gene3D" id="3.40.50.620">
    <property type="entry name" value="HUPs"/>
    <property type="match status" value="1"/>
</dbReference>
<evidence type="ECO:0000259" key="13">
    <source>
        <dbReference type="Pfam" id="PF03950"/>
    </source>
</evidence>
<dbReference type="Gene3D" id="2.40.240.100">
    <property type="match status" value="1"/>
</dbReference>
<dbReference type="PROSITE" id="PS00178">
    <property type="entry name" value="AA_TRNA_LIGASE_I"/>
    <property type="match status" value="1"/>
</dbReference>
<evidence type="ECO:0000256" key="2">
    <source>
        <dbReference type="ARBA" id="ARBA00008927"/>
    </source>
</evidence>
<evidence type="ECO:0000259" key="14">
    <source>
        <dbReference type="Pfam" id="PF20974"/>
    </source>
</evidence>
<gene>
    <name evidence="15" type="ORF">METZ01_LOCUS65223</name>
</gene>
<keyword evidence="4" id="KW-0963">Cytoplasm</keyword>
<comment type="subcellular location">
    <subcellularLocation>
        <location evidence="1">Cytoplasm</location>
    </subcellularLocation>
</comment>
<organism evidence="15">
    <name type="scientific">marine metagenome</name>
    <dbReference type="NCBI Taxonomy" id="408172"/>
    <lineage>
        <taxon>unclassified sequences</taxon>
        <taxon>metagenomes</taxon>
        <taxon>ecological metagenomes</taxon>
    </lineage>
</organism>
<dbReference type="GO" id="GO:0032991">
    <property type="term" value="C:protein-containing complex"/>
    <property type="evidence" value="ECO:0007669"/>
    <property type="project" value="UniProtKB-ARBA"/>
</dbReference>
<dbReference type="NCBIfam" id="TIGR00463">
    <property type="entry name" value="gltX_arch"/>
    <property type="match status" value="1"/>
</dbReference>
<dbReference type="InterPro" id="IPR000924">
    <property type="entry name" value="Glu/Gln-tRNA-synth"/>
</dbReference>
<keyword evidence="6" id="KW-0547">Nucleotide-binding</keyword>
<proteinExistence type="inferred from homology"/>
<accession>A0A381T9F7</accession>
<evidence type="ECO:0000256" key="10">
    <source>
        <dbReference type="ARBA" id="ARBA00030865"/>
    </source>
</evidence>
<feature type="domain" description="tRNA synthetases class I (E and Q) anti-codon binding" evidence="14">
    <location>
        <begin position="498"/>
        <end position="560"/>
    </location>
</feature>
<dbReference type="GO" id="GO:0005829">
    <property type="term" value="C:cytosol"/>
    <property type="evidence" value="ECO:0007669"/>
    <property type="project" value="TreeGrafter"/>
</dbReference>
<dbReference type="GO" id="GO:0006424">
    <property type="term" value="P:glutamyl-tRNA aminoacylation"/>
    <property type="evidence" value="ECO:0007669"/>
    <property type="project" value="InterPro"/>
</dbReference>
<dbReference type="InterPro" id="IPR050132">
    <property type="entry name" value="Gln/Glu-tRNA_Ligase"/>
</dbReference>
<evidence type="ECO:0000256" key="7">
    <source>
        <dbReference type="ARBA" id="ARBA00022840"/>
    </source>
</evidence>
<dbReference type="InterPro" id="IPR020058">
    <property type="entry name" value="Glu/Gln-tRNA-synth_Ib_cat-dom"/>
</dbReference>
<dbReference type="InterPro" id="IPR001412">
    <property type="entry name" value="aa-tRNA-synth_I_CS"/>
</dbReference>
<dbReference type="PANTHER" id="PTHR43097:SF5">
    <property type="entry name" value="GLUTAMATE--TRNA LIGASE"/>
    <property type="match status" value="1"/>
</dbReference>